<name>A0AAQ3LJC2_9BACT</name>
<feature type="transmembrane region" description="Helical" evidence="4">
    <location>
        <begin position="331"/>
        <end position="348"/>
    </location>
</feature>
<dbReference type="Gene3D" id="1.20.1250.20">
    <property type="entry name" value="MFS general substrate transporter like domains"/>
    <property type="match status" value="2"/>
</dbReference>
<feature type="transmembrane region" description="Helical" evidence="4">
    <location>
        <begin position="416"/>
        <end position="436"/>
    </location>
</feature>
<evidence type="ECO:0000313" key="6">
    <source>
        <dbReference type="Proteomes" id="UP001304300"/>
    </source>
</evidence>
<reference evidence="5 6" key="1">
    <citation type="submission" date="2023-10" db="EMBL/GenBank/DDBJ databases">
        <title>Rubellicoccus peritrichatus gen. nov., sp. nov., isolated from an algae of coral reef tank.</title>
        <authorList>
            <person name="Luo J."/>
        </authorList>
    </citation>
    <scope>NUCLEOTIDE SEQUENCE [LARGE SCALE GENOMIC DNA]</scope>
    <source>
        <strain evidence="5 6">CR14</strain>
    </source>
</reference>
<feature type="transmembrane region" description="Helical" evidence="4">
    <location>
        <begin position="354"/>
        <end position="376"/>
    </location>
</feature>
<dbReference type="InterPro" id="IPR050327">
    <property type="entry name" value="Proton-linked_MCT"/>
</dbReference>
<proteinExistence type="predicted"/>
<sequence length="452" mass="49032">MSHQTPKVLQPDFPFSPRNSPVFYGWIIVGASVLGVSSSIPGQTAGVGPFTEQLLTHLDLSRIGLSGAYMVGTIGGGLLLPKIGGYFDRFGARPLGVISQVAFGLALFYMASCDRLYDALNPSDNPKPWLAFVLIAFGFFLIRFIGQGVITLIARALIGKWFNRKRGLASAVSGSFASVCFASSPLLLYELVEIVGWRGAWVACGLYMLFFMTTASWLLYRDNPEECGLQMDGEDLPDTPEGPGDPEFTIHHEFTDREAIRTFSFWVFTLTFCLNGIYATAFSFHAVDVARESGLSADNFFKLFLVMTLVNIPTGFLIGWLTSKTRLKHSLSIMTITMAISAAGLISLPSTLGIAAFVIGGGVSWACFGTLMAVAYPRFFGRRHLGKISGWAMLALVMASAVAPIIWSLSQEITGAYAPATWAFIVSCVILLIASFKADNPQRKLSPKEVGS</sequence>
<protein>
    <submittedName>
        <fullName evidence="5">MFS transporter</fullName>
    </submittedName>
</protein>
<feature type="transmembrane region" description="Helical" evidence="4">
    <location>
        <begin position="21"/>
        <end position="40"/>
    </location>
</feature>
<dbReference type="SUPFAM" id="SSF103473">
    <property type="entry name" value="MFS general substrate transporter"/>
    <property type="match status" value="1"/>
</dbReference>
<dbReference type="InterPro" id="IPR011701">
    <property type="entry name" value="MFS"/>
</dbReference>
<feature type="transmembrane region" description="Helical" evidence="4">
    <location>
        <begin position="200"/>
        <end position="220"/>
    </location>
</feature>
<dbReference type="InterPro" id="IPR036259">
    <property type="entry name" value="MFS_trans_sf"/>
</dbReference>
<dbReference type="RefSeq" id="WP_317835793.1">
    <property type="nucleotide sequence ID" value="NZ_CP136920.1"/>
</dbReference>
<evidence type="ECO:0000256" key="1">
    <source>
        <dbReference type="ARBA" id="ARBA00022692"/>
    </source>
</evidence>
<feature type="transmembrane region" description="Helical" evidence="4">
    <location>
        <begin position="388"/>
        <end position="410"/>
    </location>
</feature>
<dbReference type="PANTHER" id="PTHR11360">
    <property type="entry name" value="MONOCARBOXYLATE TRANSPORTER"/>
    <property type="match status" value="1"/>
</dbReference>
<feature type="transmembrane region" description="Helical" evidence="4">
    <location>
        <begin position="131"/>
        <end position="156"/>
    </location>
</feature>
<dbReference type="Proteomes" id="UP001304300">
    <property type="component" value="Chromosome"/>
</dbReference>
<feature type="transmembrane region" description="Helical" evidence="4">
    <location>
        <begin position="299"/>
        <end position="319"/>
    </location>
</feature>
<gene>
    <name evidence="5" type="ORF">RZN69_09120</name>
</gene>
<dbReference type="PANTHER" id="PTHR11360:SF308">
    <property type="entry name" value="BLL3089 PROTEIN"/>
    <property type="match status" value="1"/>
</dbReference>
<keyword evidence="1 4" id="KW-0812">Transmembrane</keyword>
<feature type="transmembrane region" description="Helical" evidence="4">
    <location>
        <begin position="265"/>
        <end position="287"/>
    </location>
</feature>
<keyword evidence="2 4" id="KW-1133">Transmembrane helix</keyword>
<dbReference type="KEGG" id="puo:RZN69_09120"/>
<dbReference type="AlphaFoldDB" id="A0AAQ3LJC2"/>
<dbReference type="Pfam" id="PF07690">
    <property type="entry name" value="MFS_1"/>
    <property type="match status" value="1"/>
</dbReference>
<feature type="transmembrane region" description="Helical" evidence="4">
    <location>
        <begin position="60"/>
        <end position="80"/>
    </location>
</feature>
<evidence type="ECO:0000256" key="3">
    <source>
        <dbReference type="ARBA" id="ARBA00023136"/>
    </source>
</evidence>
<evidence type="ECO:0000256" key="2">
    <source>
        <dbReference type="ARBA" id="ARBA00022989"/>
    </source>
</evidence>
<feature type="transmembrane region" description="Helical" evidence="4">
    <location>
        <begin position="168"/>
        <end position="188"/>
    </location>
</feature>
<keyword evidence="6" id="KW-1185">Reference proteome</keyword>
<organism evidence="5 6">
    <name type="scientific">Rubellicoccus peritrichatus</name>
    <dbReference type="NCBI Taxonomy" id="3080537"/>
    <lineage>
        <taxon>Bacteria</taxon>
        <taxon>Pseudomonadati</taxon>
        <taxon>Verrucomicrobiota</taxon>
        <taxon>Opitutia</taxon>
        <taxon>Puniceicoccales</taxon>
        <taxon>Cerasicoccaceae</taxon>
        <taxon>Rubellicoccus</taxon>
    </lineage>
</organism>
<evidence type="ECO:0000256" key="4">
    <source>
        <dbReference type="SAM" id="Phobius"/>
    </source>
</evidence>
<keyword evidence="3 4" id="KW-0472">Membrane</keyword>
<feature type="transmembrane region" description="Helical" evidence="4">
    <location>
        <begin position="92"/>
        <end position="111"/>
    </location>
</feature>
<evidence type="ECO:0000313" key="5">
    <source>
        <dbReference type="EMBL" id="WOO43249.1"/>
    </source>
</evidence>
<dbReference type="EMBL" id="CP136920">
    <property type="protein sequence ID" value="WOO43249.1"/>
    <property type="molecule type" value="Genomic_DNA"/>
</dbReference>
<dbReference type="GO" id="GO:0022857">
    <property type="term" value="F:transmembrane transporter activity"/>
    <property type="evidence" value="ECO:0007669"/>
    <property type="project" value="InterPro"/>
</dbReference>
<accession>A0AAQ3LJC2</accession>